<dbReference type="Pfam" id="PF14392">
    <property type="entry name" value="zf-CCHC_4"/>
    <property type="match status" value="1"/>
</dbReference>
<dbReference type="Proteomes" id="UP000323000">
    <property type="component" value="Chromosome 5"/>
</dbReference>
<sequence>MATKLVNREMFIDVMTRFLCVRVVIAADEPLKQSLRVDIIGSGKVTTMLLRYERLPYYCFKCGRLSHTMIECSMEGEERNVKLEASLRLGMWL</sequence>
<accession>A0A5C7HVX0</accession>
<dbReference type="OrthoDB" id="1707487at2759"/>
<evidence type="ECO:0000259" key="1">
    <source>
        <dbReference type="Pfam" id="PF14392"/>
    </source>
</evidence>
<organism evidence="2 3">
    <name type="scientific">Acer yangbiense</name>
    <dbReference type="NCBI Taxonomy" id="1000413"/>
    <lineage>
        <taxon>Eukaryota</taxon>
        <taxon>Viridiplantae</taxon>
        <taxon>Streptophyta</taxon>
        <taxon>Embryophyta</taxon>
        <taxon>Tracheophyta</taxon>
        <taxon>Spermatophyta</taxon>
        <taxon>Magnoliopsida</taxon>
        <taxon>eudicotyledons</taxon>
        <taxon>Gunneridae</taxon>
        <taxon>Pentapetalae</taxon>
        <taxon>rosids</taxon>
        <taxon>malvids</taxon>
        <taxon>Sapindales</taxon>
        <taxon>Sapindaceae</taxon>
        <taxon>Hippocastanoideae</taxon>
        <taxon>Acereae</taxon>
        <taxon>Acer</taxon>
    </lineage>
</organism>
<dbReference type="AlphaFoldDB" id="A0A5C7HVX0"/>
<proteinExistence type="predicted"/>
<protein>
    <recommendedName>
        <fullName evidence="1">Zinc knuckle CX2CX4HX4C domain-containing protein</fullName>
    </recommendedName>
</protein>
<dbReference type="EMBL" id="VAHF01000005">
    <property type="protein sequence ID" value="TXG61090.1"/>
    <property type="molecule type" value="Genomic_DNA"/>
</dbReference>
<reference evidence="3" key="1">
    <citation type="journal article" date="2019" name="Gigascience">
        <title>De novo genome assembly of the endangered Acer yangbiense, a plant species with extremely small populations endemic to Yunnan Province, China.</title>
        <authorList>
            <person name="Yang J."/>
            <person name="Wariss H.M."/>
            <person name="Tao L."/>
            <person name="Zhang R."/>
            <person name="Yun Q."/>
            <person name="Hollingsworth P."/>
            <person name="Dao Z."/>
            <person name="Luo G."/>
            <person name="Guo H."/>
            <person name="Ma Y."/>
            <person name="Sun W."/>
        </authorList>
    </citation>
    <scope>NUCLEOTIDE SEQUENCE [LARGE SCALE GENOMIC DNA]</scope>
    <source>
        <strain evidence="3">cv. Malutang</strain>
    </source>
</reference>
<evidence type="ECO:0000313" key="3">
    <source>
        <dbReference type="Proteomes" id="UP000323000"/>
    </source>
</evidence>
<keyword evidence="3" id="KW-1185">Reference proteome</keyword>
<dbReference type="InterPro" id="IPR025836">
    <property type="entry name" value="Zn_knuckle_CX2CX4HX4C"/>
</dbReference>
<gene>
    <name evidence="2" type="ORF">EZV62_012453</name>
</gene>
<name>A0A5C7HVX0_9ROSI</name>
<comment type="caution">
    <text evidence="2">The sequence shown here is derived from an EMBL/GenBank/DDBJ whole genome shotgun (WGS) entry which is preliminary data.</text>
</comment>
<evidence type="ECO:0000313" key="2">
    <source>
        <dbReference type="EMBL" id="TXG61090.1"/>
    </source>
</evidence>
<feature type="domain" description="Zinc knuckle CX2CX4HX4C" evidence="1">
    <location>
        <begin position="28"/>
        <end position="73"/>
    </location>
</feature>